<dbReference type="EMBL" id="WKJI01000003">
    <property type="protein sequence ID" value="MRX48139.1"/>
    <property type="molecule type" value="Genomic_DNA"/>
</dbReference>
<comment type="caution">
    <text evidence="2">The sequence shown here is derived from an EMBL/GenBank/DDBJ whole genome shotgun (WGS) entry which is preliminary data.</text>
</comment>
<proteinExistence type="predicted"/>
<protein>
    <recommendedName>
        <fullName evidence="4">DUF4962 domain-containing protein</fullName>
    </recommendedName>
</protein>
<evidence type="ECO:0000256" key="1">
    <source>
        <dbReference type="SAM" id="SignalP"/>
    </source>
</evidence>
<dbReference type="RefSeq" id="WP_154288233.1">
    <property type="nucleotide sequence ID" value="NZ_WKJI01000003.1"/>
</dbReference>
<organism evidence="2 3">
    <name type="scientific">Pedobacter puniceum</name>
    <dbReference type="NCBI Taxonomy" id="2666136"/>
    <lineage>
        <taxon>Bacteria</taxon>
        <taxon>Pseudomonadati</taxon>
        <taxon>Bacteroidota</taxon>
        <taxon>Sphingobacteriia</taxon>
        <taxon>Sphingobacteriales</taxon>
        <taxon>Sphingobacteriaceae</taxon>
        <taxon>Pedobacter</taxon>
    </lineage>
</organism>
<reference evidence="2 3" key="1">
    <citation type="submission" date="2019-11" db="EMBL/GenBank/DDBJ databases">
        <authorList>
            <person name="Cheng Q."/>
            <person name="Yang Z."/>
        </authorList>
    </citation>
    <scope>NUCLEOTIDE SEQUENCE [LARGE SCALE GENOMIC DNA]</scope>
    <source>
        <strain evidence="2 3">HX-22-1</strain>
    </source>
</reference>
<dbReference type="Proteomes" id="UP000462931">
    <property type="component" value="Unassembled WGS sequence"/>
</dbReference>
<keyword evidence="1" id="KW-0732">Signal</keyword>
<feature type="chain" id="PRO_5029833778" description="DUF4962 domain-containing protein" evidence="1">
    <location>
        <begin position="25"/>
        <end position="840"/>
    </location>
</feature>
<evidence type="ECO:0008006" key="4">
    <source>
        <dbReference type="Google" id="ProtNLM"/>
    </source>
</evidence>
<name>A0A7K0FQ95_9SPHI</name>
<dbReference type="AlphaFoldDB" id="A0A7K0FQ95"/>
<sequence length="840" mass="95153">MISSFNIKRLLSVLIALNAGFCVAQTNSNSKTTQEHPVYNRMDFAKSKLSKVPKAGIHPRVLFSPSDIPDIQNRLKNTEVGKAVNAYMLAELSQTTRNPKVPIGQAVIALSKQDFESFKRLEASFLIDNPAFTDKVFRNSIIAMLRVDALECLLSNNQERGKIVAAAIASWAKNLEPEVEIWRKSLYPNDASRWGSWHALGSYALFATHHLGDAYDVAFNFMSTEQRTQTRRVIAKITNGAYTFANRLPAHLRSWNWVNYSNCLPTLALAIEGEEGYDAKVYQAGVEIMRDYINANYSLKGSSTESLGYTSGGWKDGVPAVLAMARRGDNLMLMPKYQAIKNWQLHVMLPQEGEWLNHGDLGNYPPGFHEIQLMKYFYPSNAIIDYNYQQVTKKMLAKPAEIKEMLFEAVILACDVSKTTNGKWIDYQQGKALQQTLDFFDEERGNLVSRNSWDKNAVQLNFECRPDTYYAGHEHADRGNFNIAALGRLWTPEGMRSPEGKYHNIITIDGRGQGYFPTPGKWLGYYQSADAVFGSCDTKYAYDWFWPKSIVSVDTNSTKFKSPRFALYRAEAVDYQQKYVMERDPHPNVKNKFSGVDFGDSGMWDEDPWPVRIAYNPVQYAYRTAGLVRGKHPYVVVFDDIKKDNQEHLYEWNMMLAADLEIVSIKEEDAAQNFLGPRVLERTNNFYTDIILGSELIPNKEGVYQPAKGEPLLLVRVLQKNNPADIRNYDTRPNPRLEVIEKKDTFSSPGVHLGPGGRTFGTAKRLVIPSRAASPDFKVMIYPFRYGIDPLPQTNFSDTAQLKIKIGEEQDIYQLKKDSTTGKTSFVLQKSGSNSSLKVD</sequence>
<accession>A0A7K0FQ95</accession>
<evidence type="ECO:0000313" key="3">
    <source>
        <dbReference type="Proteomes" id="UP000462931"/>
    </source>
</evidence>
<dbReference type="Gene3D" id="1.50.10.100">
    <property type="entry name" value="Chondroitin AC/alginate lyase"/>
    <property type="match status" value="1"/>
</dbReference>
<evidence type="ECO:0000313" key="2">
    <source>
        <dbReference type="EMBL" id="MRX48139.1"/>
    </source>
</evidence>
<feature type="signal peptide" evidence="1">
    <location>
        <begin position="1"/>
        <end position="24"/>
    </location>
</feature>
<dbReference type="InterPro" id="IPR008929">
    <property type="entry name" value="Chondroitin_lyas"/>
</dbReference>
<keyword evidence="3" id="KW-1185">Reference proteome</keyword>
<dbReference type="Gene3D" id="2.70.98.70">
    <property type="match status" value="1"/>
</dbReference>
<gene>
    <name evidence="2" type="ORF">GJJ64_13150</name>
</gene>